<dbReference type="Pfam" id="PF13440">
    <property type="entry name" value="Polysacc_synt_3"/>
    <property type="match status" value="1"/>
</dbReference>
<evidence type="ECO:0000313" key="9">
    <source>
        <dbReference type="Proteomes" id="UP000030982"/>
    </source>
</evidence>
<proteinExistence type="inferred from homology"/>
<feature type="transmembrane region" description="Helical" evidence="7">
    <location>
        <begin position="367"/>
        <end position="387"/>
    </location>
</feature>
<evidence type="ECO:0008006" key="10">
    <source>
        <dbReference type="Google" id="ProtNLM"/>
    </source>
</evidence>
<keyword evidence="3" id="KW-1003">Cell membrane</keyword>
<comment type="subcellular location">
    <subcellularLocation>
        <location evidence="1">Cell membrane</location>
        <topology evidence="1">Multi-pass membrane protein</topology>
    </subcellularLocation>
</comment>
<feature type="transmembrane region" description="Helical" evidence="7">
    <location>
        <begin position="394"/>
        <end position="414"/>
    </location>
</feature>
<keyword evidence="4 7" id="KW-0812">Transmembrane</keyword>
<dbReference type="EMBL" id="JTDL01000144">
    <property type="protein sequence ID" value="KHL01231.1"/>
    <property type="molecule type" value="Genomic_DNA"/>
</dbReference>
<keyword evidence="5 7" id="KW-1133">Transmembrane helix</keyword>
<dbReference type="AlphaFoldDB" id="A0A0B2ADB1"/>
<evidence type="ECO:0000256" key="4">
    <source>
        <dbReference type="ARBA" id="ARBA00022692"/>
    </source>
</evidence>
<dbReference type="Proteomes" id="UP000030982">
    <property type="component" value="Unassembled WGS sequence"/>
</dbReference>
<dbReference type="GO" id="GO:0005886">
    <property type="term" value="C:plasma membrane"/>
    <property type="evidence" value="ECO:0007669"/>
    <property type="project" value="UniProtKB-SubCell"/>
</dbReference>
<feature type="transmembrane region" description="Helical" evidence="7">
    <location>
        <begin position="340"/>
        <end position="361"/>
    </location>
</feature>
<comment type="similarity">
    <text evidence="2">Belongs to the polysaccharide synthase family.</text>
</comment>
<evidence type="ECO:0000256" key="3">
    <source>
        <dbReference type="ARBA" id="ARBA00022475"/>
    </source>
</evidence>
<evidence type="ECO:0000313" key="8">
    <source>
        <dbReference type="EMBL" id="KHL01231.1"/>
    </source>
</evidence>
<organism evidence="8 9">
    <name type="scientific">Sinomonas humi</name>
    <dbReference type="NCBI Taxonomy" id="1338436"/>
    <lineage>
        <taxon>Bacteria</taxon>
        <taxon>Bacillati</taxon>
        <taxon>Actinomycetota</taxon>
        <taxon>Actinomycetes</taxon>
        <taxon>Micrococcales</taxon>
        <taxon>Micrococcaceae</taxon>
        <taxon>Sinomonas</taxon>
    </lineage>
</organism>
<keyword evidence="6 7" id="KW-0472">Membrane</keyword>
<comment type="caution">
    <text evidence="8">The sequence shown here is derived from an EMBL/GenBank/DDBJ whole genome shotgun (WGS) entry which is preliminary data.</text>
</comment>
<sequence length="494" mass="51552">MGSIVLRCGQLAVSVVVARLVAPEQFGIYAAALVVYAIVTNISDLGLTSALIVEPARTKELAPTVMTSVLISSTGMSLLLAGLAGPLAALLGAPAARPVIQVMAASIVVGAVGAVPGAVLVRDFRQRAKFVVDSSSFVFGALVLIVLAASGAGAMALAWSRVATQAASLISLLALARERYWPGFSRAAYGHVLRIGLPVAGSSLVGFAVGNVDNFAVARTRGAHELGLYSQAYNISGWPVAVFTAMVDSISVPALSRVRDNSELFLRHLRAAVSLLGFVGCLASALISALAGPLVSVLFGAKWAGAADALQLLAWFGGIRVLIALCSDALVALKRTRWLLWLNCLWVTILIPAMMLASQAYGMRGAALMHTVVAAFVMFPLFVLLVGRAASIGFVWVLGCLGFPALGAVLAYFAAVSVSTLPAPAWLRLLAGAAAGTVVYLAVVAFWANRVLLPELRELYAHGKTPVEIRSAVSEDLSVPTPIQETADEARKRQ</sequence>
<feature type="transmembrane region" description="Helical" evidence="7">
    <location>
        <begin position="312"/>
        <end position="333"/>
    </location>
</feature>
<keyword evidence="9" id="KW-1185">Reference proteome</keyword>
<dbReference type="PANTHER" id="PTHR30250:SF10">
    <property type="entry name" value="LIPOPOLYSACCHARIDE BIOSYNTHESIS PROTEIN WZXC"/>
    <property type="match status" value="1"/>
</dbReference>
<evidence type="ECO:0000256" key="6">
    <source>
        <dbReference type="ARBA" id="ARBA00023136"/>
    </source>
</evidence>
<feature type="transmembrane region" description="Helical" evidence="7">
    <location>
        <begin position="426"/>
        <end position="448"/>
    </location>
</feature>
<feature type="transmembrane region" description="Helical" evidence="7">
    <location>
        <begin position="130"/>
        <end position="152"/>
    </location>
</feature>
<dbReference type="STRING" id="1338436.LK10_17645"/>
<feature type="transmembrane region" description="Helical" evidence="7">
    <location>
        <begin position="188"/>
        <end position="209"/>
    </location>
</feature>
<evidence type="ECO:0000256" key="7">
    <source>
        <dbReference type="SAM" id="Phobius"/>
    </source>
</evidence>
<evidence type="ECO:0000256" key="5">
    <source>
        <dbReference type="ARBA" id="ARBA00022989"/>
    </source>
</evidence>
<feature type="transmembrane region" description="Helical" evidence="7">
    <location>
        <begin position="99"/>
        <end position="121"/>
    </location>
</feature>
<evidence type="ECO:0000256" key="2">
    <source>
        <dbReference type="ARBA" id="ARBA00007430"/>
    </source>
</evidence>
<name>A0A0B2ADB1_9MICC</name>
<dbReference type="InterPro" id="IPR050833">
    <property type="entry name" value="Poly_Biosynth_Transport"/>
</dbReference>
<accession>A0A0B2ADB1</accession>
<gene>
    <name evidence="8" type="ORF">LK10_17645</name>
</gene>
<feature type="transmembrane region" description="Helical" evidence="7">
    <location>
        <begin position="275"/>
        <end position="300"/>
    </location>
</feature>
<protein>
    <recommendedName>
        <fullName evidence="10">Polysaccharide biosynthesis protein</fullName>
    </recommendedName>
</protein>
<evidence type="ECO:0000256" key="1">
    <source>
        <dbReference type="ARBA" id="ARBA00004651"/>
    </source>
</evidence>
<feature type="transmembrane region" description="Helical" evidence="7">
    <location>
        <begin position="65"/>
        <end position="93"/>
    </location>
</feature>
<reference evidence="8 9" key="1">
    <citation type="submission" date="2014-09" db="EMBL/GenBank/DDBJ databases">
        <title>Genome sequence of Sinomonas sp. MUSC 117.</title>
        <authorList>
            <person name="Lee L.-H."/>
        </authorList>
    </citation>
    <scope>NUCLEOTIDE SEQUENCE [LARGE SCALE GENOMIC DNA]</scope>
    <source>
        <strain evidence="8 9">MUSC 117</strain>
    </source>
</reference>
<dbReference type="PANTHER" id="PTHR30250">
    <property type="entry name" value="PST FAMILY PREDICTED COLANIC ACID TRANSPORTER"/>
    <property type="match status" value="1"/>
</dbReference>